<feature type="domain" description="Aldehyde dehydrogenase" evidence="5">
    <location>
        <begin position="1"/>
        <end position="59"/>
    </location>
</feature>
<dbReference type="GO" id="GO:0004030">
    <property type="term" value="F:aldehyde dehydrogenase [NAD(P)+] activity"/>
    <property type="evidence" value="ECO:0007669"/>
    <property type="project" value="UniProtKB-EC"/>
</dbReference>
<reference evidence="6 7" key="1">
    <citation type="journal article" date="2025" name="Microbiol. Resour. Announc.">
        <title>Draft genome sequences for Neonectria magnoliae and Neonectria punicea, canker pathogens of Liriodendron tulipifera and Acer saccharum in West Virginia.</title>
        <authorList>
            <person name="Petronek H.M."/>
            <person name="Kasson M.T."/>
            <person name="Metheny A.M."/>
            <person name="Stauder C.M."/>
            <person name="Lovett B."/>
            <person name="Lynch S.C."/>
            <person name="Garnas J.R."/>
            <person name="Kasson L.R."/>
            <person name="Stajich J.E."/>
        </authorList>
    </citation>
    <scope>NUCLEOTIDE SEQUENCE [LARGE SCALE GENOMIC DNA]</scope>
    <source>
        <strain evidence="6 7">NRRL 64651</strain>
    </source>
</reference>
<dbReference type="SUPFAM" id="SSF53720">
    <property type="entry name" value="ALDH-like"/>
    <property type="match status" value="1"/>
</dbReference>
<sequence>MNKLADLVDRELETLAIIETLDNGKPLSISRGTDVPHFSEVLRYYAGYADKDFGKVIDVGLTRWPTPSSITLELARLVQEAGFPPGVINVLNGTGREVGAALAQHEGVDKIAFTGSTTTVKEIMKMAAGTMKTITLETGGKSPLIVFDDTNLDQTVKWAHEEGIYDTFVEKFKEYTDKASIHGDPFDEKTF</sequence>
<accession>A0ABR1I507</accession>
<feature type="active site" evidence="3">
    <location>
        <position position="137"/>
    </location>
</feature>
<keyword evidence="7" id="KW-1185">Reference proteome</keyword>
<evidence type="ECO:0000256" key="2">
    <source>
        <dbReference type="ARBA" id="ARBA00023027"/>
    </source>
</evidence>
<dbReference type="InterPro" id="IPR015590">
    <property type="entry name" value="Aldehyde_DH_dom"/>
</dbReference>
<dbReference type="InterPro" id="IPR016161">
    <property type="entry name" value="Ald_DH/histidinol_DH"/>
</dbReference>
<dbReference type="EMBL" id="JAZAVK010000039">
    <property type="protein sequence ID" value="KAK7428638.1"/>
    <property type="molecule type" value="Genomic_DNA"/>
</dbReference>
<dbReference type="PANTHER" id="PTHR43720">
    <property type="entry name" value="2-AMINOMUCONIC SEMIALDEHYDE DEHYDROGENASE"/>
    <property type="match status" value="1"/>
</dbReference>
<keyword evidence="2" id="KW-0520">NAD</keyword>
<feature type="domain" description="Aldehyde dehydrogenase" evidence="5">
    <location>
        <begin position="68"/>
        <end position="160"/>
    </location>
</feature>
<dbReference type="EC" id="1.2.1.5" evidence="6"/>
<dbReference type="Pfam" id="PF00171">
    <property type="entry name" value="Aldedh"/>
    <property type="match status" value="2"/>
</dbReference>
<dbReference type="Proteomes" id="UP001498421">
    <property type="component" value="Unassembled WGS sequence"/>
</dbReference>
<organism evidence="6 7">
    <name type="scientific">Neonectria magnoliae</name>
    <dbReference type="NCBI Taxonomy" id="2732573"/>
    <lineage>
        <taxon>Eukaryota</taxon>
        <taxon>Fungi</taxon>
        <taxon>Dikarya</taxon>
        <taxon>Ascomycota</taxon>
        <taxon>Pezizomycotina</taxon>
        <taxon>Sordariomycetes</taxon>
        <taxon>Hypocreomycetidae</taxon>
        <taxon>Hypocreales</taxon>
        <taxon>Nectriaceae</taxon>
        <taxon>Neonectria</taxon>
    </lineage>
</organism>
<comment type="caution">
    <text evidence="6">The sequence shown here is derived from an EMBL/GenBank/DDBJ whole genome shotgun (WGS) entry which is preliminary data.</text>
</comment>
<dbReference type="PROSITE" id="PS00687">
    <property type="entry name" value="ALDEHYDE_DEHYDR_GLU"/>
    <property type="match status" value="1"/>
</dbReference>
<evidence type="ECO:0000256" key="3">
    <source>
        <dbReference type="PROSITE-ProRule" id="PRU10007"/>
    </source>
</evidence>
<protein>
    <submittedName>
        <fullName evidence="6">Mitochondrial aldehyde dehydrogenase</fullName>
        <ecNumber evidence="6">1.2.1.5</ecNumber>
    </submittedName>
</protein>
<evidence type="ECO:0000313" key="6">
    <source>
        <dbReference type="EMBL" id="KAK7428638.1"/>
    </source>
</evidence>
<dbReference type="PANTHER" id="PTHR43720:SF2">
    <property type="entry name" value="2-AMINOMUCONIC SEMIALDEHYDE DEHYDROGENASE"/>
    <property type="match status" value="1"/>
</dbReference>
<evidence type="ECO:0000259" key="5">
    <source>
        <dbReference type="Pfam" id="PF00171"/>
    </source>
</evidence>
<gene>
    <name evidence="6" type="primary">ALD2_3</name>
    <name evidence="6" type="ORF">QQZ08_004903</name>
</gene>
<dbReference type="InterPro" id="IPR029510">
    <property type="entry name" value="Ald_DH_CS_GLU"/>
</dbReference>
<evidence type="ECO:0000256" key="1">
    <source>
        <dbReference type="ARBA" id="ARBA00009986"/>
    </source>
</evidence>
<evidence type="ECO:0000313" key="7">
    <source>
        <dbReference type="Proteomes" id="UP001498421"/>
    </source>
</evidence>
<comment type="similarity">
    <text evidence="1 4">Belongs to the aldehyde dehydrogenase family.</text>
</comment>
<dbReference type="InterPro" id="IPR016162">
    <property type="entry name" value="Ald_DH_N"/>
</dbReference>
<proteinExistence type="inferred from homology"/>
<name>A0ABR1I507_9HYPO</name>
<evidence type="ECO:0000256" key="4">
    <source>
        <dbReference type="RuleBase" id="RU003345"/>
    </source>
</evidence>
<dbReference type="Gene3D" id="3.40.605.10">
    <property type="entry name" value="Aldehyde Dehydrogenase, Chain A, domain 1"/>
    <property type="match status" value="2"/>
</dbReference>
<keyword evidence="4 6" id="KW-0560">Oxidoreductase</keyword>